<feature type="signal peptide" evidence="4">
    <location>
        <begin position="1"/>
        <end position="27"/>
    </location>
</feature>
<proteinExistence type="predicted"/>
<dbReference type="PANTHER" id="PTHR10009">
    <property type="entry name" value="PROTEIN YELLOW-RELATED"/>
    <property type="match status" value="1"/>
</dbReference>
<evidence type="ECO:0000256" key="1">
    <source>
        <dbReference type="ARBA" id="ARBA00004613"/>
    </source>
</evidence>
<evidence type="ECO:0000313" key="5">
    <source>
        <dbReference type="EMBL" id="QSQ27638.1"/>
    </source>
</evidence>
<dbReference type="Pfam" id="PF03022">
    <property type="entry name" value="MRJP"/>
    <property type="match status" value="1"/>
</dbReference>
<organism evidence="5 6">
    <name type="scientific">Pyxidicoccus parkwayensis</name>
    <dbReference type="NCBI Taxonomy" id="2813578"/>
    <lineage>
        <taxon>Bacteria</taxon>
        <taxon>Pseudomonadati</taxon>
        <taxon>Myxococcota</taxon>
        <taxon>Myxococcia</taxon>
        <taxon>Myxococcales</taxon>
        <taxon>Cystobacterineae</taxon>
        <taxon>Myxococcaceae</taxon>
        <taxon>Pyxidicoccus</taxon>
    </lineage>
</organism>
<dbReference type="SUPFAM" id="SSF63829">
    <property type="entry name" value="Calcium-dependent phosphotriesterase"/>
    <property type="match status" value="1"/>
</dbReference>
<evidence type="ECO:0000256" key="3">
    <source>
        <dbReference type="SAM" id="MobiDB-lite"/>
    </source>
</evidence>
<evidence type="ECO:0000313" key="6">
    <source>
        <dbReference type="Proteomes" id="UP000662747"/>
    </source>
</evidence>
<reference evidence="5 6" key="1">
    <citation type="submission" date="2021-02" db="EMBL/GenBank/DDBJ databases">
        <title>De Novo genome assembly of isolated myxobacteria.</title>
        <authorList>
            <person name="Stevens D.C."/>
        </authorList>
    </citation>
    <scope>NUCLEOTIDE SEQUENCE [LARGE SCALE GENOMIC DNA]</scope>
    <source>
        <strain evidence="6">SCPEA02</strain>
    </source>
</reference>
<dbReference type="RefSeq" id="WP_206729157.1">
    <property type="nucleotide sequence ID" value="NZ_CP071090.1"/>
</dbReference>
<dbReference type="PANTHER" id="PTHR10009:SF18">
    <property type="entry name" value="PROTEIN YELLOW-LIKE PROTEIN"/>
    <property type="match status" value="1"/>
</dbReference>
<keyword evidence="6" id="KW-1185">Reference proteome</keyword>
<dbReference type="EMBL" id="CP071090">
    <property type="protein sequence ID" value="QSQ27638.1"/>
    <property type="molecule type" value="Genomic_DNA"/>
</dbReference>
<gene>
    <name evidence="5" type="ORF">JY651_23200</name>
</gene>
<feature type="region of interest" description="Disordered" evidence="3">
    <location>
        <begin position="392"/>
        <end position="411"/>
    </location>
</feature>
<dbReference type="Proteomes" id="UP000662747">
    <property type="component" value="Chromosome"/>
</dbReference>
<dbReference type="InterPro" id="IPR011042">
    <property type="entry name" value="6-blade_b-propeller_TolB-like"/>
</dbReference>
<accession>A0ABX7PAU3</accession>
<sequence>MSRFKAVPFIRSVLLGALCLAGSGAIAQQPAAPSAAPATAGAEGVAAQSLKSVGSFDNLPVGIAVSKDGRTFLAFSRAIDPKNPYSVAELKDGKPQLYPPGLKQDEGSPAPDRLLAVQALTVDARNRLWILDSGKVGTNAILPGTPKLLAVDLGTNKVVRTVTFPSAIAGATAFLNDVVVDLSRGKEGMAFLTDASGEGPNGLVVVDLATGHATRRLNDHPSTKSDPDRVLNIHGQPLVQKQGPAIGEPVRLGSDGIALSADGRWVYYSPLTSHHLYRVSADALGDMKRGDADVVATVEDLGDKGFASDGLLGDAQGRIYLTDLENDAIHRRTPDGKTELVVKSPQLRWPDSMALEPDGTLVFTVTQIDLSPRFQGKDARVKPFQVYEVKTDSKPLMRGGTPPAQGRTPRH</sequence>
<name>A0ABX7PAU3_9BACT</name>
<evidence type="ECO:0000256" key="2">
    <source>
        <dbReference type="ARBA" id="ARBA00022525"/>
    </source>
</evidence>
<dbReference type="Gene3D" id="2.120.10.30">
    <property type="entry name" value="TolB, C-terminal domain"/>
    <property type="match status" value="1"/>
</dbReference>
<evidence type="ECO:0000256" key="4">
    <source>
        <dbReference type="SAM" id="SignalP"/>
    </source>
</evidence>
<feature type="chain" id="PRO_5047113140" evidence="4">
    <location>
        <begin position="28"/>
        <end position="411"/>
    </location>
</feature>
<keyword evidence="4" id="KW-0732">Signal</keyword>
<keyword evidence="2" id="KW-0964">Secreted</keyword>
<protein>
    <submittedName>
        <fullName evidence="5">SMP-30/gluconolactonase/LRE family protein</fullName>
    </submittedName>
</protein>
<comment type="subcellular location">
    <subcellularLocation>
        <location evidence="1">Secreted</location>
    </subcellularLocation>
</comment>
<dbReference type="InterPro" id="IPR017996">
    <property type="entry name" value="MRJP/yellow-related"/>
</dbReference>